<sequence length="133" mass="14490">MASFRDPDERAAAPPPVLLLEDDPILGMMLSDLIEEAGCTPIEVRTAEQAIAILEERTDIRVVVADLDTRGSIMGLKLAVMIRDRWPPIELVLTGSVKPRLDLIPARGVFCDKPFENAVVTAAVRHFARSSGA</sequence>
<evidence type="ECO:0000256" key="1">
    <source>
        <dbReference type="PROSITE-ProRule" id="PRU00169"/>
    </source>
</evidence>
<dbReference type="OrthoDB" id="9784719at2"/>
<name>A0A3S2VAK2_9HYPH</name>
<dbReference type="SUPFAM" id="SSF52172">
    <property type="entry name" value="CheY-like"/>
    <property type="match status" value="1"/>
</dbReference>
<proteinExistence type="predicted"/>
<dbReference type="Gene3D" id="3.40.50.2300">
    <property type="match status" value="1"/>
</dbReference>
<protein>
    <submittedName>
        <fullName evidence="3">Response regulator</fullName>
    </submittedName>
</protein>
<feature type="modified residue" description="4-aspartylphosphate" evidence="1">
    <location>
        <position position="66"/>
    </location>
</feature>
<keyword evidence="4" id="KW-1185">Reference proteome</keyword>
<dbReference type="Proteomes" id="UP000286997">
    <property type="component" value="Unassembled WGS sequence"/>
</dbReference>
<evidence type="ECO:0000313" key="3">
    <source>
        <dbReference type="EMBL" id="RVU18451.1"/>
    </source>
</evidence>
<feature type="domain" description="Response regulatory" evidence="2">
    <location>
        <begin position="16"/>
        <end position="128"/>
    </location>
</feature>
<organism evidence="3 4">
    <name type="scientific">Methylobacterium oryzihabitans</name>
    <dbReference type="NCBI Taxonomy" id="2499852"/>
    <lineage>
        <taxon>Bacteria</taxon>
        <taxon>Pseudomonadati</taxon>
        <taxon>Pseudomonadota</taxon>
        <taxon>Alphaproteobacteria</taxon>
        <taxon>Hyphomicrobiales</taxon>
        <taxon>Methylobacteriaceae</taxon>
        <taxon>Methylobacterium</taxon>
    </lineage>
</organism>
<dbReference type="RefSeq" id="WP_127728930.1">
    <property type="nucleotide sequence ID" value="NZ_SACP01000009.1"/>
</dbReference>
<dbReference type="AlphaFoldDB" id="A0A3S2VAK2"/>
<dbReference type="SMART" id="SM00448">
    <property type="entry name" value="REC"/>
    <property type="match status" value="1"/>
</dbReference>
<accession>A0A3S2VAK2</accession>
<keyword evidence="1" id="KW-0597">Phosphoprotein</keyword>
<evidence type="ECO:0000259" key="2">
    <source>
        <dbReference type="PROSITE" id="PS50110"/>
    </source>
</evidence>
<evidence type="ECO:0000313" key="4">
    <source>
        <dbReference type="Proteomes" id="UP000286997"/>
    </source>
</evidence>
<dbReference type="EMBL" id="SACP01000009">
    <property type="protein sequence ID" value="RVU18451.1"/>
    <property type="molecule type" value="Genomic_DNA"/>
</dbReference>
<dbReference type="GO" id="GO:0000160">
    <property type="term" value="P:phosphorelay signal transduction system"/>
    <property type="evidence" value="ECO:0007669"/>
    <property type="project" value="InterPro"/>
</dbReference>
<dbReference type="InterPro" id="IPR001789">
    <property type="entry name" value="Sig_transdc_resp-reg_receiver"/>
</dbReference>
<dbReference type="PROSITE" id="PS50110">
    <property type="entry name" value="RESPONSE_REGULATORY"/>
    <property type="match status" value="1"/>
</dbReference>
<comment type="caution">
    <text evidence="3">The sequence shown here is derived from an EMBL/GenBank/DDBJ whole genome shotgun (WGS) entry which is preliminary data.</text>
</comment>
<dbReference type="InterPro" id="IPR011006">
    <property type="entry name" value="CheY-like_superfamily"/>
</dbReference>
<reference evidence="3 4" key="1">
    <citation type="submission" date="2019-01" db="EMBL/GenBank/DDBJ databases">
        <authorList>
            <person name="Chen W.-M."/>
        </authorList>
    </citation>
    <scope>NUCLEOTIDE SEQUENCE [LARGE SCALE GENOMIC DNA]</scope>
    <source>
        <strain evidence="3 4">TER-1</strain>
    </source>
</reference>
<gene>
    <name evidence="3" type="ORF">EOE48_11220</name>
</gene>